<sequence length="74" mass="8468">MELGKNRAETLSFTILTCSVVFVEILEQKVPHYNDKLITKMLNFNILWVTYLHSTRASPRHLQNGGEYSENVGA</sequence>
<accession>A0ACB9BKU2</accession>
<dbReference type="EMBL" id="CM042014">
    <property type="protein sequence ID" value="KAI3722543.1"/>
    <property type="molecule type" value="Genomic_DNA"/>
</dbReference>
<proteinExistence type="predicted"/>
<protein>
    <submittedName>
        <fullName evidence="1">Uncharacterized protein</fullName>
    </submittedName>
</protein>
<comment type="caution">
    <text evidence="1">The sequence shown here is derived from an EMBL/GenBank/DDBJ whole genome shotgun (WGS) entry which is preliminary data.</text>
</comment>
<reference evidence="2" key="1">
    <citation type="journal article" date="2022" name="Mol. Ecol. Resour.">
        <title>The genomes of chicory, endive, great burdock and yacon provide insights into Asteraceae palaeo-polyploidization history and plant inulin production.</title>
        <authorList>
            <person name="Fan W."/>
            <person name="Wang S."/>
            <person name="Wang H."/>
            <person name="Wang A."/>
            <person name="Jiang F."/>
            <person name="Liu H."/>
            <person name="Zhao H."/>
            <person name="Xu D."/>
            <person name="Zhang Y."/>
        </authorList>
    </citation>
    <scope>NUCLEOTIDE SEQUENCE [LARGE SCALE GENOMIC DNA]</scope>
    <source>
        <strain evidence="2">cv. Punajuju</strain>
    </source>
</reference>
<evidence type="ECO:0000313" key="2">
    <source>
        <dbReference type="Proteomes" id="UP001055811"/>
    </source>
</evidence>
<organism evidence="1 2">
    <name type="scientific">Cichorium intybus</name>
    <name type="common">Chicory</name>
    <dbReference type="NCBI Taxonomy" id="13427"/>
    <lineage>
        <taxon>Eukaryota</taxon>
        <taxon>Viridiplantae</taxon>
        <taxon>Streptophyta</taxon>
        <taxon>Embryophyta</taxon>
        <taxon>Tracheophyta</taxon>
        <taxon>Spermatophyta</taxon>
        <taxon>Magnoliopsida</taxon>
        <taxon>eudicotyledons</taxon>
        <taxon>Gunneridae</taxon>
        <taxon>Pentapetalae</taxon>
        <taxon>asterids</taxon>
        <taxon>campanulids</taxon>
        <taxon>Asterales</taxon>
        <taxon>Asteraceae</taxon>
        <taxon>Cichorioideae</taxon>
        <taxon>Cichorieae</taxon>
        <taxon>Cichoriinae</taxon>
        <taxon>Cichorium</taxon>
    </lineage>
</organism>
<name>A0ACB9BKU2_CICIN</name>
<reference evidence="1 2" key="2">
    <citation type="journal article" date="2022" name="Mol. Ecol. Resour.">
        <title>The genomes of chicory, endive, great burdock and yacon provide insights into Asteraceae paleo-polyploidization history and plant inulin production.</title>
        <authorList>
            <person name="Fan W."/>
            <person name="Wang S."/>
            <person name="Wang H."/>
            <person name="Wang A."/>
            <person name="Jiang F."/>
            <person name="Liu H."/>
            <person name="Zhao H."/>
            <person name="Xu D."/>
            <person name="Zhang Y."/>
        </authorList>
    </citation>
    <scope>NUCLEOTIDE SEQUENCE [LARGE SCALE GENOMIC DNA]</scope>
    <source>
        <strain evidence="2">cv. Punajuju</strain>
        <tissue evidence="1">Leaves</tissue>
    </source>
</reference>
<gene>
    <name evidence="1" type="ORF">L2E82_33582</name>
</gene>
<dbReference type="Proteomes" id="UP001055811">
    <property type="component" value="Linkage Group LG06"/>
</dbReference>
<evidence type="ECO:0000313" key="1">
    <source>
        <dbReference type="EMBL" id="KAI3722543.1"/>
    </source>
</evidence>
<keyword evidence="2" id="KW-1185">Reference proteome</keyword>